<sequence>MKFPSSSSCTRSAMPWRARNRMLRWICSSCFRLSTFSLACPAYSVSPKSHIVAGSVTSRSTASLWHSLPSCFQNFTGTCFQLEKPPLIKLPSTYYLYII</sequence>
<protein>
    <submittedName>
        <fullName evidence="1">Uncharacterized protein</fullName>
    </submittedName>
</protein>
<evidence type="ECO:0000313" key="1">
    <source>
        <dbReference type="EMBL" id="KAH3712837.1"/>
    </source>
</evidence>
<evidence type="ECO:0000313" key="2">
    <source>
        <dbReference type="Proteomes" id="UP000828390"/>
    </source>
</evidence>
<dbReference type="AlphaFoldDB" id="A0A9D4BXK4"/>
<reference evidence="1" key="2">
    <citation type="submission" date="2020-11" db="EMBL/GenBank/DDBJ databases">
        <authorList>
            <person name="McCartney M.A."/>
            <person name="Auch B."/>
            <person name="Kono T."/>
            <person name="Mallez S."/>
            <person name="Becker A."/>
            <person name="Gohl D.M."/>
            <person name="Silverstein K.A.T."/>
            <person name="Koren S."/>
            <person name="Bechman K.B."/>
            <person name="Herman A."/>
            <person name="Abrahante J.E."/>
            <person name="Garbe J."/>
        </authorList>
    </citation>
    <scope>NUCLEOTIDE SEQUENCE</scope>
    <source>
        <strain evidence="1">Duluth1</strain>
        <tissue evidence="1">Whole animal</tissue>
    </source>
</reference>
<dbReference type="EMBL" id="JAIWYP010000014">
    <property type="protein sequence ID" value="KAH3712837.1"/>
    <property type="molecule type" value="Genomic_DNA"/>
</dbReference>
<reference evidence="1" key="1">
    <citation type="journal article" date="2019" name="bioRxiv">
        <title>The Genome of the Zebra Mussel, Dreissena polymorpha: A Resource for Invasive Species Research.</title>
        <authorList>
            <person name="McCartney M.A."/>
            <person name="Auch B."/>
            <person name="Kono T."/>
            <person name="Mallez S."/>
            <person name="Zhang Y."/>
            <person name="Obille A."/>
            <person name="Becker A."/>
            <person name="Abrahante J.E."/>
            <person name="Garbe J."/>
            <person name="Badalamenti J.P."/>
            <person name="Herman A."/>
            <person name="Mangelson H."/>
            <person name="Liachko I."/>
            <person name="Sullivan S."/>
            <person name="Sone E.D."/>
            <person name="Koren S."/>
            <person name="Silverstein K.A.T."/>
            <person name="Beckman K.B."/>
            <person name="Gohl D.M."/>
        </authorList>
    </citation>
    <scope>NUCLEOTIDE SEQUENCE</scope>
    <source>
        <strain evidence="1">Duluth1</strain>
        <tissue evidence="1">Whole animal</tissue>
    </source>
</reference>
<comment type="caution">
    <text evidence="1">The sequence shown here is derived from an EMBL/GenBank/DDBJ whole genome shotgun (WGS) entry which is preliminary data.</text>
</comment>
<proteinExistence type="predicted"/>
<organism evidence="1 2">
    <name type="scientific">Dreissena polymorpha</name>
    <name type="common">Zebra mussel</name>
    <name type="synonym">Mytilus polymorpha</name>
    <dbReference type="NCBI Taxonomy" id="45954"/>
    <lineage>
        <taxon>Eukaryota</taxon>
        <taxon>Metazoa</taxon>
        <taxon>Spiralia</taxon>
        <taxon>Lophotrochozoa</taxon>
        <taxon>Mollusca</taxon>
        <taxon>Bivalvia</taxon>
        <taxon>Autobranchia</taxon>
        <taxon>Heteroconchia</taxon>
        <taxon>Euheterodonta</taxon>
        <taxon>Imparidentia</taxon>
        <taxon>Neoheterodontei</taxon>
        <taxon>Myida</taxon>
        <taxon>Dreissenoidea</taxon>
        <taxon>Dreissenidae</taxon>
        <taxon>Dreissena</taxon>
    </lineage>
</organism>
<name>A0A9D4BXK4_DREPO</name>
<keyword evidence="2" id="KW-1185">Reference proteome</keyword>
<dbReference type="Proteomes" id="UP000828390">
    <property type="component" value="Unassembled WGS sequence"/>
</dbReference>
<gene>
    <name evidence="1" type="ORF">DPMN_072594</name>
</gene>
<accession>A0A9D4BXK4</accession>